<accession>A0AAJ1EIZ1</accession>
<dbReference type="Proteomes" id="UP000825699">
    <property type="component" value="Unassembled WGS sequence"/>
</dbReference>
<protein>
    <submittedName>
        <fullName evidence="1">Uncharacterized protein</fullName>
    </submittedName>
</protein>
<comment type="caution">
    <text evidence="1">The sequence shown here is derived from an EMBL/GenBank/DDBJ whole genome shotgun (WGS) entry which is preliminary data.</text>
</comment>
<sequence length="65" mass="7128">MSRNFVVTVKERGPDEPCFVQFELHADIGLKTDQLITLDLAPGTTIDDAKELASLLNSKAIKISL</sequence>
<name>A0AAJ1EIZ1_RHILE</name>
<dbReference type="EMBL" id="JAAXEP010000010">
    <property type="protein sequence ID" value="MBY5630414.1"/>
    <property type="molecule type" value="Genomic_DNA"/>
</dbReference>
<evidence type="ECO:0000313" key="2">
    <source>
        <dbReference type="Proteomes" id="UP000825699"/>
    </source>
</evidence>
<dbReference type="RefSeq" id="WP_222419793.1">
    <property type="nucleotide sequence ID" value="NZ_JAAXEP010000010.1"/>
</dbReference>
<organism evidence="1 2">
    <name type="scientific">Rhizobium leguminosarum</name>
    <dbReference type="NCBI Taxonomy" id="384"/>
    <lineage>
        <taxon>Bacteria</taxon>
        <taxon>Pseudomonadati</taxon>
        <taxon>Pseudomonadota</taxon>
        <taxon>Alphaproteobacteria</taxon>
        <taxon>Hyphomicrobiales</taxon>
        <taxon>Rhizobiaceae</taxon>
        <taxon>Rhizobium/Agrobacterium group</taxon>
        <taxon>Rhizobium</taxon>
    </lineage>
</organism>
<gene>
    <name evidence="1" type="ORF">HFO42_20205</name>
</gene>
<reference evidence="1" key="1">
    <citation type="submission" date="2020-04" db="EMBL/GenBank/DDBJ databases">
        <title>Global-level population genomics supports evidence of horizontal gene transfer on evolution of Rhizobia in Lentils.</title>
        <authorList>
            <person name="Gai Y."/>
            <person name="Cook D."/>
            <person name="Riely B."/>
        </authorList>
    </citation>
    <scope>NUCLEOTIDE SEQUENCE</scope>
    <source>
        <strain evidence="1">Derici101B</strain>
    </source>
</reference>
<proteinExistence type="predicted"/>
<evidence type="ECO:0000313" key="1">
    <source>
        <dbReference type="EMBL" id="MBY5630414.1"/>
    </source>
</evidence>
<dbReference type="AlphaFoldDB" id="A0AAJ1EIZ1"/>